<sequence>TVCCNYVPLFYIIYLVLQSRVASRRPRLLLNLLGSPKGRSVTVNIYTFNNKPFCSMFFCHLSDMIPLL</sequence>
<feature type="non-terminal residue" evidence="1">
    <location>
        <position position="1"/>
    </location>
</feature>
<protein>
    <submittedName>
        <fullName evidence="1">Uncharacterized protein</fullName>
    </submittedName>
</protein>
<dbReference type="EMBL" id="GAIX01001386">
    <property type="protein sequence ID" value="JAA91174.1"/>
    <property type="molecule type" value="Transcribed_RNA"/>
</dbReference>
<reference evidence="1" key="1">
    <citation type="journal article" date="2013" name="BMC Genomics">
        <title>Unscrambling butterfly oogenesis.</title>
        <authorList>
            <person name="Carter J.M."/>
            <person name="Baker S.C."/>
            <person name="Pink R."/>
            <person name="Carter D.R."/>
            <person name="Collins A."/>
            <person name="Tomlin J."/>
            <person name="Gibbs M."/>
            <person name="Breuker C.J."/>
        </authorList>
    </citation>
    <scope>NUCLEOTIDE SEQUENCE</scope>
    <source>
        <tissue evidence="1">Ovary</tissue>
    </source>
</reference>
<organism evidence="1">
    <name type="scientific">Pararge aegeria</name>
    <name type="common">speckled wood butterfly</name>
    <dbReference type="NCBI Taxonomy" id="116150"/>
    <lineage>
        <taxon>Eukaryota</taxon>
        <taxon>Metazoa</taxon>
        <taxon>Ecdysozoa</taxon>
        <taxon>Arthropoda</taxon>
        <taxon>Hexapoda</taxon>
        <taxon>Insecta</taxon>
        <taxon>Pterygota</taxon>
        <taxon>Neoptera</taxon>
        <taxon>Endopterygota</taxon>
        <taxon>Lepidoptera</taxon>
        <taxon>Glossata</taxon>
        <taxon>Ditrysia</taxon>
        <taxon>Papilionoidea</taxon>
        <taxon>Nymphalidae</taxon>
        <taxon>Satyrinae</taxon>
        <taxon>Satyrini</taxon>
        <taxon>Parargina</taxon>
        <taxon>Pararge</taxon>
    </lineage>
</organism>
<proteinExistence type="predicted"/>
<reference evidence="1" key="2">
    <citation type="submission" date="2013-05" db="EMBL/GenBank/DDBJ databases">
        <authorList>
            <person name="Carter J.-M."/>
            <person name="Baker S.C."/>
            <person name="Pink R."/>
            <person name="Carter D.R.F."/>
            <person name="Collins A."/>
            <person name="Tomlin J."/>
            <person name="Gibbs M."/>
            <person name="Breuker C.J."/>
        </authorList>
    </citation>
    <scope>NUCLEOTIDE SEQUENCE</scope>
    <source>
        <tissue evidence="1">Ovary</tissue>
    </source>
</reference>
<accession>S4PJL3</accession>
<dbReference type="AlphaFoldDB" id="S4PJL3"/>
<evidence type="ECO:0000313" key="1">
    <source>
        <dbReference type="EMBL" id="JAA91174.1"/>
    </source>
</evidence>
<name>S4PJL3_9NEOP</name>